<accession>A0A4Z1G6E8</accession>
<evidence type="ECO:0000313" key="3">
    <source>
        <dbReference type="Proteomes" id="UP000297814"/>
    </source>
</evidence>
<feature type="region of interest" description="Disordered" evidence="1">
    <location>
        <begin position="1"/>
        <end position="41"/>
    </location>
</feature>
<evidence type="ECO:0000256" key="1">
    <source>
        <dbReference type="SAM" id="MobiDB-lite"/>
    </source>
</evidence>
<name>A0A4Z1G6E8_9HELO</name>
<comment type="caution">
    <text evidence="2">The sequence shown here is derived from an EMBL/GenBank/DDBJ whole genome shotgun (WGS) entry which is preliminary data.</text>
</comment>
<dbReference type="Proteomes" id="UP000297814">
    <property type="component" value="Unassembled WGS sequence"/>
</dbReference>
<proteinExistence type="predicted"/>
<feature type="region of interest" description="Disordered" evidence="1">
    <location>
        <begin position="621"/>
        <end position="643"/>
    </location>
</feature>
<dbReference type="EMBL" id="PQXK01000309">
    <property type="protein sequence ID" value="TGO32534.1"/>
    <property type="molecule type" value="Genomic_DNA"/>
</dbReference>
<dbReference type="AlphaFoldDB" id="A0A4Z1G6E8"/>
<reference evidence="2 3" key="1">
    <citation type="submission" date="2017-12" db="EMBL/GenBank/DDBJ databases">
        <title>Comparative genomics of Botrytis spp.</title>
        <authorList>
            <person name="Valero-Jimenez C.A."/>
            <person name="Tapia P."/>
            <person name="Veloso J."/>
            <person name="Silva-Moreno E."/>
            <person name="Staats M."/>
            <person name="Valdes J.H."/>
            <person name="Van Kan J.A.L."/>
        </authorList>
    </citation>
    <scope>NUCLEOTIDE SEQUENCE [LARGE SCALE GENOMIC DNA]</scope>
    <source>
        <strain evidence="2 3">Bh0001</strain>
    </source>
</reference>
<protein>
    <submittedName>
        <fullName evidence="2">Uncharacterized protein</fullName>
    </submittedName>
</protein>
<gene>
    <name evidence="2" type="ORF">BHYA_0309g00120</name>
</gene>
<sequence>MQSPRRIAKMKSPTSKHLTSNDESARPNSNGSSSYRDTPPQIPIISGIPSRDCDAHILNMPREITHKILSYLLTNPILGTGTAITTIADPVQNGKRVVNVPKYELHPAILRVCKQMYHDGVHVLYQHNEFIMDCTNWMYRDDSNEELSGIYEYASSYDHDYFPITTALNVSPLTRYAEHSNVAPTEQDWEYQGNEFFYGQPTFNRLVGPQARYVRKWKVIVRGDEGHYTHRFDEAALAQFCHAICQCPDLSLSFIVCIDKTSEQTQKATRADFARHLRFEEIFAPLKLLRNVQSVEFKEAHSNIDEEKDGEEYPESLPVYLDEIHQMVDDSAATLTSGEQKDKYIDLMKGSSPLADPINLMCDELVAYTQTFESVPEFRQDIDVGSLDTASQHKKSYNTLESTLRQARAAVLVGNHKAFKALRMELLLDIENDQFQRIKRCFSKLNEFTLQDRVFRGMLCQGEFHDRIYEDQGFMLNLNKNSAETRHWREKFTSALLLLEEYTESLDIDLNKNSIYRPGYRLRDPGAYEKDPAREKLLRRIRKAHKFRDYGFFMHCFQKAVNQLNDQYIEILKAKQNLFRWDTRPAPRGIDIPAGDLKYIVDPDIEPVEWTIRDFDYSHKPGKRVRETTKQTPSPAKKQRRSR</sequence>
<feature type="compositionally biased region" description="Polar residues" evidence="1">
    <location>
        <begin position="26"/>
        <end position="36"/>
    </location>
</feature>
<evidence type="ECO:0000313" key="2">
    <source>
        <dbReference type="EMBL" id="TGO32534.1"/>
    </source>
</evidence>
<organism evidence="2 3">
    <name type="scientific">Botrytis hyacinthi</name>
    <dbReference type="NCBI Taxonomy" id="278943"/>
    <lineage>
        <taxon>Eukaryota</taxon>
        <taxon>Fungi</taxon>
        <taxon>Dikarya</taxon>
        <taxon>Ascomycota</taxon>
        <taxon>Pezizomycotina</taxon>
        <taxon>Leotiomycetes</taxon>
        <taxon>Helotiales</taxon>
        <taxon>Sclerotiniaceae</taxon>
        <taxon>Botrytis</taxon>
    </lineage>
</organism>
<keyword evidence="3" id="KW-1185">Reference proteome</keyword>